<keyword evidence="5" id="KW-1278">Translocase</keyword>
<dbReference type="PANTHER" id="PTHR22773">
    <property type="entry name" value="NADH DEHYDROGENASE"/>
    <property type="match status" value="1"/>
</dbReference>
<feature type="transmembrane region" description="Helical" evidence="5">
    <location>
        <begin position="251"/>
        <end position="272"/>
    </location>
</feature>
<dbReference type="GO" id="GO:0005886">
    <property type="term" value="C:plasma membrane"/>
    <property type="evidence" value="ECO:0007669"/>
    <property type="project" value="UniProtKB-SubCell"/>
</dbReference>
<feature type="transmembrane region" description="Helical" evidence="5">
    <location>
        <begin position="12"/>
        <end position="30"/>
    </location>
</feature>
<dbReference type="EMBL" id="QWVS01000004">
    <property type="protein sequence ID" value="RID88584.1"/>
    <property type="molecule type" value="Genomic_DNA"/>
</dbReference>
<comment type="subunit">
    <text evidence="5">NDH-1 is composed of 14 different subunits. Subunits NuoA, H, J, K, L, M, N constitute the membrane sector of the complex.</text>
</comment>
<keyword evidence="4 5" id="KW-0472">Membrane</keyword>
<feature type="transmembrane region" description="Helical" evidence="5">
    <location>
        <begin position="115"/>
        <end position="144"/>
    </location>
</feature>
<evidence type="ECO:0000256" key="4">
    <source>
        <dbReference type="ARBA" id="ARBA00023136"/>
    </source>
</evidence>
<feature type="transmembrane region" description="Helical" evidence="5">
    <location>
        <begin position="467"/>
        <end position="487"/>
    </location>
</feature>
<feature type="domain" description="NADH:quinone oxidoreductase/Mrp antiporter transmembrane" evidence="7">
    <location>
        <begin position="131"/>
        <end position="428"/>
    </location>
</feature>
<evidence type="ECO:0000313" key="9">
    <source>
        <dbReference type="Proteomes" id="UP000266016"/>
    </source>
</evidence>
<dbReference type="GO" id="GO:0042773">
    <property type="term" value="P:ATP synthesis coupled electron transport"/>
    <property type="evidence" value="ECO:0007669"/>
    <property type="project" value="InterPro"/>
</dbReference>
<evidence type="ECO:0000256" key="1">
    <source>
        <dbReference type="ARBA" id="ARBA00004651"/>
    </source>
</evidence>
<comment type="caution">
    <text evidence="8">The sequence shown here is derived from an EMBL/GenBank/DDBJ whole genome shotgun (WGS) entry which is preliminary data.</text>
</comment>
<feature type="transmembrane region" description="Helical" evidence="5">
    <location>
        <begin position="348"/>
        <end position="368"/>
    </location>
</feature>
<dbReference type="Pfam" id="PF00361">
    <property type="entry name" value="Proton_antipo_M"/>
    <property type="match status" value="1"/>
</dbReference>
<comment type="function">
    <text evidence="5">NDH-1 shuttles electrons from NADH, via FMN and iron-sulfur (Fe-S) centers, to quinones in the respiratory chain. The immediate electron acceptor for the enzyme in this species is believed to be a menaquinone. Couples the redox reaction to proton translocation (for every two electrons transferred, four hydrogen ions are translocated across the cytoplasmic membrane), and thus conserves the redox energy in a proton gradient.</text>
</comment>
<dbReference type="GO" id="GO:0048038">
    <property type="term" value="F:quinone binding"/>
    <property type="evidence" value="ECO:0007669"/>
    <property type="project" value="UniProtKB-KW"/>
</dbReference>
<reference evidence="8 9" key="1">
    <citation type="submission" date="2018-08" db="EMBL/GenBank/DDBJ databases">
        <title>Bacillus jemisoniae sp. nov., Bacillus chryseoplanitiae sp. nov., Bacillus resnikiae sp. nov., and Bacillus frankliniae sp. nov., isolated from Viking spacecraft and associated surfaces.</title>
        <authorList>
            <person name="Seuylemezian A."/>
            <person name="Vaishampayan P."/>
        </authorList>
    </citation>
    <scope>NUCLEOTIDE SEQUENCE [LARGE SCALE GENOMIC DNA]</scope>
    <source>
        <strain evidence="8 9">MA001</strain>
    </source>
</reference>
<protein>
    <recommendedName>
        <fullName evidence="5">NADH-quinone oxidoreductase subunit N</fullName>
        <ecNumber evidence="5">7.1.1.-</ecNumber>
    </recommendedName>
    <alternativeName>
        <fullName evidence="5">NADH dehydrogenase I subunit N</fullName>
    </alternativeName>
    <alternativeName>
        <fullName evidence="5">NDH-1 subunit N</fullName>
    </alternativeName>
</protein>
<keyword evidence="5" id="KW-1003">Cell membrane</keyword>
<feature type="transmembrane region" description="Helical" evidence="5">
    <location>
        <begin position="165"/>
        <end position="190"/>
    </location>
</feature>
<evidence type="ECO:0000256" key="6">
    <source>
        <dbReference type="RuleBase" id="RU000320"/>
    </source>
</evidence>
<dbReference type="Proteomes" id="UP000266016">
    <property type="component" value="Unassembled WGS sequence"/>
</dbReference>
<feature type="transmembrane region" description="Helical" evidence="5">
    <location>
        <begin position="431"/>
        <end position="455"/>
    </location>
</feature>
<dbReference type="RefSeq" id="WP_119115769.1">
    <property type="nucleotide sequence ID" value="NZ_QWVS01000004.1"/>
</dbReference>
<name>A0A398BG41_9BACI</name>
<dbReference type="GO" id="GO:0008137">
    <property type="term" value="F:NADH dehydrogenase (ubiquinone) activity"/>
    <property type="evidence" value="ECO:0007669"/>
    <property type="project" value="InterPro"/>
</dbReference>
<feature type="transmembrane region" description="Helical" evidence="5">
    <location>
        <begin position="210"/>
        <end position="230"/>
    </location>
</feature>
<comment type="similarity">
    <text evidence="5">Belongs to the complex I subunit 2 family.</text>
</comment>
<feature type="transmembrane region" description="Helical" evidence="5">
    <location>
        <begin position="292"/>
        <end position="311"/>
    </location>
</feature>
<dbReference type="AlphaFoldDB" id="A0A398BG41"/>
<dbReference type="HAMAP" id="MF_00445">
    <property type="entry name" value="NDH1_NuoN_1"/>
    <property type="match status" value="1"/>
</dbReference>
<comment type="subcellular location">
    <subcellularLocation>
        <location evidence="1 5">Cell membrane</location>
        <topology evidence="1 5">Multi-pass membrane protein</topology>
    </subcellularLocation>
    <subcellularLocation>
        <location evidence="6">Membrane</location>
        <topology evidence="6">Multi-pass membrane protein</topology>
    </subcellularLocation>
</comment>
<keyword evidence="3 5" id="KW-1133">Transmembrane helix</keyword>
<dbReference type="InterPro" id="IPR010096">
    <property type="entry name" value="NADH-Q_OxRdtase_suN/2"/>
</dbReference>
<sequence length="509" mass="54967">MDMKTVLSYEWGAMMPEFIILGTAILLSLFDLFAPKRFNRRPLAWFALIGIVLAFVSLISLLPLAETSILADTFRLDSFAKASKLLLLIGAGLVIVLAASHSANDGLGGYQGEFYYLFLTALLGAMMMTSSGDLITLVVGLELLSISSYILAGMKKKNLKSNEAALKYVVMGGISTAITLFGMSYLYGLTGSTNLGEMSETMARVSDSQVLYLLGLAFFMVLVGLSFKLATAPFHMWAPDVYEGAPTPVTAFLSVISKIAGFVILLRLLLSLFLAASGDTFGTVAFLEQNRVFIAVLAGATMIIGNVLALRQQNVKRLLAYSGIAHAGYLLVAVATLGGGYFLLDTVWFYFLAYLFMNIGAFAVFQWLADANSSEQRFIFVGLAKRSPAAAVAMTIFLLSLAGIPGTAGFIGKFHIFLGALLGSTPTDYILASILLATTILSYVYYFSLLVQIFFRPAATKEAVRFPVSLMIVLLVCVVGTMIFGLAPNIALDFLHQHFGDFTDFISMG</sequence>
<dbReference type="InterPro" id="IPR001750">
    <property type="entry name" value="ND/Mrp_TM"/>
</dbReference>
<keyword evidence="5" id="KW-0520">NAD</keyword>
<comment type="catalytic activity">
    <reaction evidence="5">
        <text>a quinone + NADH + 5 H(+)(in) = a quinol + NAD(+) + 4 H(+)(out)</text>
        <dbReference type="Rhea" id="RHEA:57888"/>
        <dbReference type="ChEBI" id="CHEBI:15378"/>
        <dbReference type="ChEBI" id="CHEBI:24646"/>
        <dbReference type="ChEBI" id="CHEBI:57540"/>
        <dbReference type="ChEBI" id="CHEBI:57945"/>
        <dbReference type="ChEBI" id="CHEBI:132124"/>
    </reaction>
</comment>
<dbReference type="EC" id="7.1.1.-" evidence="5"/>
<keyword evidence="9" id="KW-1185">Reference proteome</keyword>
<dbReference type="NCBIfam" id="NF004446">
    <property type="entry name" value="PRK05777.2-4"/>
    <property type="match status" value="1"/>
</dbReference>
<dbReference type="NCBIfam" id="TIGR01770">
    <property type="entry name" value="NDH_I_N"/>
    <property type="match status" value="1"/>
</dbReference>
<feature type="transmembrane region" description="Helical" evidence="5">
    <location>
        <begin position="389"/>
        <end position="411"/>
    </location>
</feature>
<feature type="transmembrane region" description="Helical" evidence="5">
    <location>
        <begin position="42"/>
        <end position="64"/>
    </location>
</feature>
<evidence type="ECO:0000256" key="3">
    <source>
        <dbReference type="ARBA" id="ARBA00022989"/>
    </source>
</evidence>
<evidence type="ECO:0000256" key="5">
    <source>
        <dbReference type="HAMAP-Rule" id="MF_00445"/>
    </source>
</evidence>
<feature type="transmembrane region" description="Helical" evidence="5">
    <location>
        <begin position="85"/>
        <end position="103"/>
    </location>
</feature>
<gene>
    <name evidence="5 8" type="primary">nuoN</name>
    <name evidence="8" type="ORF">D1953_03425</name>
</gene>
<accession>A0A398BG41</accession>
<proteinExistence type="inferred from homology"/>
<evidence type="ECO:0000313" key="8">
    <source>
        <dbReference type="EMBL" id="RID88584.1"/>
    </source>
</evidence>
<keyword evidence="8" id="KW-0560">Oxidoreductase</keyword>
<keyword evidence="5" id="KW-0874">Quinone</keyword>
<dbReference type="GO" id="GO:0050136">
    <property type="term" value="F:NADH dehydrogenase (quinone) (non-electrogenic) activity"/>
    <property type="evidence" value="ECO:0007669"/>
    <property type="project" value="UniProtKB-UniRule"/>
</dbReference>
<evidence type="ECO:0000256" key="2">
    <source>
        <dbReference type="ARBA" id="ARBA00022692"/>
    </source>
</evidence>
<organism evidence="8 9">
    <name type="scientific">Peribacillus asahii</name>
    <dbReference type="NCBI Taxonomy" id="228899"/>
    <lineage>
        <taxon>Bacteria</taxon>
        <taxon>Bacillati</taxon>
        <taxon>Bacillota</taxon>
        <taxon>Bacilli</taxon>
        <taxon>Bacillales</taxon>
        <taxon>Bacillaceae</taxon>
        <taxon>Peribacillus</taxon>
    </lineage>
</organism>
<feature type="transmembrane region" description="Helical" evidence="5">
    <location>
        <begin position="318"/>
        <end position="342"/>
    </location>
</feature>
<keyword evidence="5" id="KW-0813">Transport</keyword>
<keyword evidence="2 5" id="KW-0812">Transmembrane</keyword>
<evidence type="ECO:0000259" key="7">
    <source>
        <dbReference type="Pfam" id="PF00361"/>
    </source>
</evidence>